<evidence type="ECO:0000256" key="1">
    <source>
        <dbReference type="RuleBase" id="RU368069"/>
    </source>
</evidence>
<feature type="region of interest" description="Disordered" evidence="2">
    <location>
        <begin position="213"/>
        <end position="304"/>
    </location>
</feature>
<comment type="subcellular location">
    <subcellularLocation>
        <location evidence="1">Vacuole membrane</location>
        <topology evidence="1">Peripheral membrane protein</topology>
    </subcellularLocation>
</comment>
<feature type="region of interest" description="Disordered" evidence="2">
    <location>
        <begin position="88"/>
        <end position="164"/>
    </location>
</feature>
<comment type="similarity">
    <text evidence="1">Belongs to the NPR3 family.</text>
</comment>
<dbReference type="GO" id="GO:1904262">
    <property type="term" value="P:negative regulation of TORC1 signaling"/>
    <property type="evidence" value="ECO:0007669"/>
    <property type="project" value="TreeGrafter"/>
</dbReference>
<organism evidence="3 4">
    <name type="scientific">Lepraria neglecta</name>
    <dbReference type="NCBI Taxonomy" id="209136"/>
    <lineage>
        <taxon>Eukaryota</taxon>
        <taxon>Fungi</taxon>
        <taxon>Dikarya</taxon>
        <taxon>Ascomycota</taxon>
        <taxon>Pezizomycotina</taxon>
        <taxon>Lecanoromycetes</taxon>
        <taxon>OSLEUM clade</taxon>
        <taxon>Lecanoromycetidae</taxon>
        <taxon>Lecanorales</taxon>
        <taxon>Lecanorineae</taxon>
        <taxon>Stereocaulaceae</taxon>
        <taxon>Lepraria</taxon>
    </lineage>
</organism>
<dbReference type="GO" id="GO:0005774">
    <property type="term" value="C:vacuolar membrane"/>
    <property type="evidence" value="ECO:0007669"/>
    <property type="project" value="UniProtKB-SubCell"/>
</dbReference>
<feature type="compositionally biased region" description="Polar residues" evidence="2">
    <location>
        <begin position="638"/>
        <end position="649"/>
    </location>
</feature>
<dbReference type="InterPro" id="IPR005365">
    <property type="entry name" value="Npr3"/>
</dbReference>
<sequence>MAPDEFKNLGFAEDAKVEAIPNHAGGATVHKFRDDGKKITLLATLASFIQLSSFPTINMSSQPLPPNPCLVAIILIVRTTDEPFVAFHYPPRPGEDNSHFKSIFRDNGEESTSSSDNESQDSGAEAPEPSRKEVVQKGDSPPDVDETGSGSPEKNGGLIQNGGQKRWNDLFGYQSGLLARLLCPAASCHKKRFEVGLNENVFIGWPVFARPEGTWKKTRNPRRSSSRSRTTAEKAKRRSKKLVESRLQNISGTDENSDTPRPAIAVESQSETDQDGEVQDEQDTLPSASKTKLEGINKPSDATTALPKEERPLVMFNVVFVLKPPPLEYHLRVREMYDNVVKKLGKALRWEQTRSSFVAREAALILSLTEQMNNPGGAKPSLSTLYHDLVSQSSLAKGISRLYNSIASSRIAHVSLTPSSSLSLQIPIASSITILPTPLEPQLPGLWLTTANSMLTDDDAQTPQLGSHFTLLLLSDMHSILSDINAAASPIAKPLTHYLRVTSPRKSFYQISQSSGIPLSDIHFLASHLIYWRRARAIPPLHHRDIYIVSPNADMRKLASATSTFAKAFPALPALPKILSLLSSTPRPYFNLMPSKDHKPAYMDILAWLIRESWVTQLRTFAWVRVPSHIKEIVSKHPASTSSDKSPQHTAIDDSDDASTSSLGVPDSISSSRLSVPISNPASPASSTHTTLPFTQITSQSPSLISNPRLASALPLSISIRYIQTHSGDSR</sequence>
<feature type="compositionally biased region" description="Low complexity" evidence="2">
    <location>
        <begin position="110"/>
        <end position="123"/>
    </location>
</feature>
<keyword evidence="1" id="KW-0732">Signal</keyword>
<evidence type="ECO:0000256" key="2">
    <source>
        <dbReference type="SAM" id="MobiDB-lite"/>
    </source>
</evidence>
<dbReference type="GO" id="GO:0051321">
    <property type="term" value="P:meiotic cell cycle"/>
    <property type="evidence" value="ECO:0007669"/>
    <property type="project" value="UniProtKB-UniRule"/>
</dbReference>
<feature type="compositionally biased region" description="Acidic residues" evidence="2">
    <location>
        <begin position="270"/>
        <end position="283"/>
    </location>
</feature>
<dbReference type="PANTHER" id="PTHR13153:SF5">
    <property type="entry name" value="GATOR COMPLEX PROTEIN NPRL3"/>
    <property type="match status" value="1"/>
</dbReference>
<feature type="region of interest" description="Disordered" evidence="2">
    <location>
        <begin position="635"/>
        <end position="692"/>
    </location>
</feature>
<reference evidence="3" key="1">
    <citation type="submission" date="2022-11" db="EMBL/GenBank/DDBJ databases">
        <title>Chromosomal genome sequence assembly and mating type (MAT) locus characterization of the leprose asexual lichenized fungus Lepraria neglecta (Nyl.) Erichsen.</title>
        <authorList>
            <person name="Allen J.L."/>
            <person name="Pfeffer B."/>
        </authorList>
    </citation>
    <scope>NUCLEOTIDE SEQUENCE</scope>
    <source>
        <strain evidence="3">Allen 5258</strain>
    </source>
</reference>
<dbReference type="Proteomes" id="UP001276659">
    <property type="component" value="Unassembled WGS sequence"/>
</dbReference>
<keyword evidence="1" id="KW-0469">Meiosis</keyword>
<dbReference type="AlphaFoldDB" id="A0AAD9ZD72"/>
<dbReference type="EMBL" id="JASNWA010000004">
    <property type="protein sequence ID" value="KAK3176162.1"/>
    <property type="molecule type" value="Genomic_DNA"/>
</dbReference>
<dbReference type="GO" id="GO:0010508">
    <property type="term" value="P:positive regulation of autophagy"/>
    <property type="evidence" value="ECO:0007669"/>
    <property type="project" value="TreeGrafter"/>
</dbReference>
<evidence type="ECO:0000313" key="4">
    <source>
        <dbReference type="Proteomes" id="UP001276659"/>
    </source>
</evidence>
<protein>
    <recommendedName>
        <fullName evidence="1">Nitrogen permease regulator 3</fullName>
    </recommendedName>
    <alternativeName>
        <fullName evidence="1">Required for meiotic nuclear division protein 11</fullName>
    </alternativeName>
</protein>
<comment type="function">
    <text evidence="1">Mediates inactivation of the TORC1 complex in response to amino acid starvation. Required for meiotic nuclear division.</text>
</comment>
<dbReference type="Pfam" id="PF03666">
    <property type="entry name" value="NPR3"/>
    <property type="match status" value="1"/>
</dbReference>
<evidence type="ECO:0000313" key="3">
    <source>
        <dbReference type="EMBL" id="KAK3176162.1"/>
    </source>
</evidence>
<name>A0AAD9ZD72_9LECA</name>
<dbReference type="GO" id="GO:0034198">
    <property type="term" value="P:cellular response to amino acid starvation"/>
    <property type="evidence" value="ECO:0007669"/>
    <property type="project" value="TreeGrafter"/>
</dbReference>
<dbReference type="GO" id="GO:1990130">
    <property type="term" value="C:GATOR1 complex"/>
    <property type="evidence" value="ECO:0007669"/>
    <property type="project" value="TreeGrafter"/>
</dbReference>
<accession>A0AAD9ZD72</accession>
<feature type="compositionally biased region" description="Basic residues" evidence="2">
    <location>
        <begin position="216"/>
        <end position="226"/>
    </location>
</feature>
<feature type="compositionally biased region" description="Polar residues" evidence="2">
    <location>
        <begin position="680"/>
        <end position="692"/>
    </location>
</feature>
<dbReference type="GO" id="GO:0038202">
    <property type="term" value="P:TORC1 signaling"/>
    <property type="evidence" value="ECO:0007669"/>
    <property type="project" value="TreeGrafter"/>
</dbReference>
<gene>
    <name evidence="3" type="ORF">OEA41_007485</name>
</gene>
<keyword evidence="4" id="KW-1185">Reference proteome</keyword>
<feature type="compositionally biased region" description="Basic and acidic residues" evidence="2">
    <location>
        <begin position="93"/>
        <end position="108"/>
    </location>
</feature>
<proteinExistence type="inferred from homology"/>
<comment type="caution">
    <text evidence="3">The sequence shown here is derived from an EMBL/GenBank/DDBJ whole genome shotgun (WGS) entry which is preliminary data.</text>
</comment>
<feature type="compositionally biased region" description="Low complexity" evidence="2">
    <location>
        <begin position="658"/>
        <end position="679"/>
    </location>
</feature>
<dbReference type="PANTHER" id="PTHR13153">
    <property type="entry name" value="CGTHBA PROTEIN -14 GENE PROTEIN"/>
    <property type="match status" value="1"/>
</dbReference>